<evidence type="ECO:0000256" key="2">
    <source>
        <dbReference type="SAM" id="Phobius"/>
    </source>
</evidence>
<dbReference type="KEGG" id="pbor:BSF38_03089"/>
<name>A0A1U7CRL0_9BACT</name>
<dbReference type="SUPFAM" id="SSF48452">
    <property type="entry name" value="TPR-like"/>
    <property type="match status" value="1"/>
</dbReference>
<dbReference type="EMBL" id="CP019082">
    <property type="protein sequence ID" value="APW61571.1"/>
    <property type="molecule type" value="Genomic_DNA"/>
</dbReference>
<keyword evidence="4" id="KW-1185">Reference proteome</keyword>
<keyword evidence="3" id="KW-0645">Protease</keyword>
<keyword evidence="3" id="KW-0378">Hydrolase</keyword>
<dbReference type="STRING" id="1387353.BSF38_03089"/>
<keyword evidence="2" id="KW-1133">Transmembrane helix</keyword>
<dbReference type="AlphaFoldDB" id="A0A1U7CRL0"/>
<dbReference type="GO" id="GO:0006508">
    <property type="term" value="P:proteolysis"/>
    <property type="evidence" value="ECO:0007669"/>
    <property type="project" value="UniProtKB-KW"/>
</dbReference>
<protein>
    <submittedName>
        <fullName evidence="3">Beta-barrel assembly-enhancing protease</fullName>
        <ecNumber evidence="3">3.4.-.-</ecNumber>
    </submittedName>
</protein>
<dbReference type="SMART" id="SM00028">
    <property type="entry name" value="TPR"/>
    <property type="match status" value="3"/>
</dbReference>
<reference evidence="4" key="1">
    <citation type="submission" date="2016-12" db="EMBL/GenBank/DDBJ databases">
        <title>Comparative genomics of four Isosphaeraceae planctomycetes: a common pool of plasmids and glycoside hydrolase genes.</title>
        <authorList>
            <person name="Ivanova A."/>
        </authorList>
    </citation>
    <scope>NUCLEOTIDE SEQUENCE [LARGE SCALE GENOMIC DNA]</scope>
    <source>
        <strain evidence="4">PX4</strain>
    </source>
</reference>
<dbReference type="InterPro" id="IPR019734">
    <property type="entry name" value="TPR_rpt"/>
</dbReference>
<evidence type="ECO:0000313" key="3">
    <source>
        <dbReference type="EMBL" id="APW61571.1"/>
    </source>
</evidence>
<sequence length="372" mass="41351">MRREPRGWRWRGRDVTIAVVGLVAIVSALGFLLARGDRRSLKVRAEAAVEAKDWESALALWRRVNASPEATGATLLQEGRACLAIGKAAQAEDALRKAVAAQPENLQGWLFLAGIYRVEDRQLDVMNLGWKAIEYIAPADRSALLREVTLTILTELPDDLARSTLARWLAADPSDVEAEAALLRRIGSDPRSDDPDRQTRRDRLEDLSVRHPDHPNVREALAILLADGRDDDDFRAVLDSWPADSRDARYWRLKGRLYLDVDRRPEPAADAFRRALVELPHDWRSHYGLARALTKLNKPEEAASEAKTVSRIRETIDPLTLGPSLEATVTRLDQASARGAVADLCARVGLERLAQAWRSASAPEPGATRPMP</sequence>
<dbReference type="Gene3D" id="1.25.40.10">
    <property type="entry name" value="Tetratricopeptide repeat domain"/>
    <property type="match status" value="2"/>
</dbReference>
<dbReference type="InterPro" id="IPR011990">
    <property type="entry name" value="TPR-like_helical_dom_sf"/>
</dbReference>
<proteinExistence type="predicted"/>
<dbReference type="OrthoDB" id="272955at2"/>
<accession>A0A1U7CRL0</accession>
<dbReference type="EC" id="3.4.-.-" evidence="3"/>
<feature type="region of interest" description="Disordered" evidence="1">
    <location>
        <begin position="187"/>
        <end position="209"/>
    </location>
</feature>
<dbReference type="Proteomes" id="UP000186309">
    <property type="component" value="Chromosome"/>
</dbReference>
<evidence type="ECO:0000313" key="4">
    <source>
        <dbReference type="Proteomes" id="UP000186309"/>
    </source>
</evidence>
<dbReference type="Pfam" id="PF13432">
    <property type="entry name" value="TPR_16"/>
    <property type="match status" value="2"/>
</dbReference>
<keyword evidence="2" id="KW-0812">Transmembrane</keyword>
<dbReference type="GO" id="GO:0008233">
    <property type="term" value="F:peptidase activity"/>
    <property type="evidence" value="ECO:0007669"/>
    <property type="project" value="UniProtKB-KW"/>
</dbReference>
<evidence type="ECO:0000256" key="1">
    <source>
        <dbReference type="SAM" id="MobiDB-lite"/>
    </source>
</evidence>
<dbReference type="RefSeq" id="WP_076347026.1">
    <property type="nucleotide sequence ID" value="NZ_CP019082.1"/>
</dbReference>
<gene>
    <name evidence="3" type="primary">bepA_14</name>
    <name evidence="3" type="ORF">BSF38_03089</name>
</gene>
<feature type="transmembrane region" description="Helical" evidence="2">
    <location>
        <begin position="15"/>
        <end position="34"/>
    </location>
</feature>
<organism evidence="3 4">
    <name type="scientific">Paludisphaera borealis</name>
    <dbReference type="NCBI Taxonomy" id="1387353"/>
    <lineage>
        <taxon>Bacteria</taxon>
        <taxon>Pseudomonadati</taxon>
        <taxon>Planctomycetota</taxon>
        <taxon>Planctomycetia</taxon>
        <taxon>Isosphaerales</taxon>
        <taxon>Isosphaeraceae</taxon>
        <taxon>Paludisphaera</taxon>
    </lineage>
</organism>
<keyword evidence="2" id="KW-0472">Membrane</keyword>